<keyword evidence="11 19" id="KW-0472">Membrane</keyword>
<evidence type="ECO:0000256" key="14">
    <source>
        <dbReference type="ARBA" id="ARBA00031884"/>
    </source>
</evidence>
<dbReference type="NCBIfam" id="TIGR02842">
    <property type="entry name" value="CyoC"/>
    <property type="match status" value="1"/>
</dbReference>
<feature type="transmembrane region" description="Helical" evidence="19">
    <location>
        <begin position="97"/>
        <end position="118"/>
    </location>
</feature>
<evidence type="ECO:0000256" key="12">
    <source>
        <dbReference type="ARBA" id="ARBA00025694"/>
    </source>
</evidence>
<feature type="transmembrane region" description="Helical" evidence="19">
    <location>
        <begin position="56"/>
        <end position="77"/>
    </location>
</feature>
<dbReference type="SUPFAM" id="SSF81452">
    <property type="entry name" value="Cytochrome c oxidase subunit III-like"/>
    <property type="match status" value="1"/>
</dbReference>
<feature type="compositionally biased region" description="Basic and acidic residues" evidence="18">
    <location>
        <begin position="18"/>
        <end position="30"/>
    </location>
</feature>
<comment type="similarity">
    <text evidence="2 17">Belongs to the cytochrome c oxidase subunit 3 family.</text>
</comment>
<evidence type="ECO:0000259" key="20">
    <source>
        <dbReference type="PROSITE" id="PS50253"/>
    </source>
</evidence>
<accession>A0A916ZIE2</accession>
<dbReference type="CDD" id="cd02863">
    <property type="entry name" value="Ubiquinol_oxidase_III"/>
    <property type="match status" value="1"/>
</dbReference>
<reference evidence="21" key="2">
    <citation type="submission" date="2020-09" db="EMBL/GenBank/DDBJ databases">
        <authorList>
            <person name="Sun Q."/>
            <person name="Zhou Y."/>
        </authorList>
    </citation>
    <scope>NUCLEOTIDE SEQUENCE</scope>
    <source>
        <strain evidence="21">CGMCC 1.15367</strain>
    </source>
</reference>
<feature type="domain" description="Heme-copper oxidase subunit III family profile" evidence="20">
    <location>
        <begin position="56"/>
        <end position="232"/>
    </location>
</feature>
<name>A0A916ZIE2_9HYPH</name>
<keyword evidence="7 17" id="KW-0812">Transmembrane</keyword>
<dbReference type="Pfam" id="PF00510">
    <property type="entry name" value="COX3"/>
    <property type="match status" value="1"/>
</dbReference>
<evidence type="ECO:0000256" key="9">
    <source>
        <dbReference type="ARBA" id="ARBA00022989"/>
    </source>
</evidence>
<evidence type="ECO:0000256" key="5">
    <source>
        <dbReference type="ARBA" id="ARBA00022448"/>
    </source>
</evidence>
<comment type="function">
    <text evidence="12">Cytochrome bo(3) ubiquinol terminal oxidase is the component of the aerobic respiratory chain of E.coli that predominates when cells are grown at high aeration. Has proton pump activity across the membrane in addition to electron transfer, pumping 2 protons/electron.</text>
</comment>
<evidence type="ECO:0000256" key="4">
    <source>
        <dbReference type="ARBA" id="ARBA00014687"/>
    </source>
</evidence>
<dbReference type="AlphaFoldDB" id="A0A916ZIE2"/>
<evidence type="ECO:0000256" key="11">
    <source>
        <dbReference type="ARBA" id="ARBA00023136"/>
    </source>
</evidence>
<dbReference type="FunFam" id="1.20.120.80:FF:000001">
    <property type="entry name" value="Cytochrome (Ubi)quinol oxidase subunit III"/>
    <property type="match status" value="1"/>
</dbReference>
<dbReference type="GO" id="GO:0005886">
    <property type="term" value="C:plasma membrane"/>
    <property type="evidence" value="ECO:0007669"/>
    <property type="project" value="UniProtKB-SubCell"/>
</dbReference>
<evidence type="ECO:0000256" key="6">
    <source>
        <dbReference type="ARBA" id="ARBA00022475"/>
    </source>
</evidence>
<evidence type="ECO:0000256" key="2">
    <source>
        <dbReference type="ARBA" id="ARBA00010581"/>
    </source>
</evidence>
<dbReference type="PROSITE" id="PS50253">
    <property type="entry name" value="COX3"/>
    <property type="match status" value="1"/>
</dbReference>
<feature type="region of interest" description="Disordered" evidence="18">
    <location>
        <begin position="17"/>
        <end position="44"/>
    </location>
</feature>
<evidence type="ECO:0000256" key="18">
    <source>
        <dbReference type="SAM" id="MobiDB-lite"/>
    </source>
</evidence>
<proteinExistence type="inferred from homology"/>
<dbReference type="InterPro" id="IPR014206">
    <property type="entry name" value="Cyt_c_ubiqinol_oxidase_su3"/>
</dbReference>
<dbReference type="InterPro" id="IPR033946">
    <property type="entry name" value="Ubiquinol_oxase_su3_dom"/>
</dbReference>
<dbReference type="InterPro" id="IPR024791">
    <property type="entry name" value="Cyt_c/ubiquinol_Oxase_su3"/>
</dbReference>
<dbReference type="PANTHER" id="PTHR11403">
    <property type="entry name" value="CYTOCHROME C OXIDASE SUBUNIT III"/>
    <property type="match status" value="1"/>
</dbReference>
<dbReference type="PANTHER" id="PTHR11403:SF2">
    <property type="entry name" value="CYTOCHROME BO(3) UBIQUINOL OXIDASE SUBUNIT 3"/>
    <property type="match status" value="1"/>
</dbReference>
<sequence>MSHAAIGNPADPYMLGHGSHDASRHGDPHNVGHGGESDAPGHGAGGPAPKRIIVGYGFWIFLLSDIIMFSAFFAAYAVLRDATDGGPTGRELFDLPFVAVETALLLLSSFFCGMAGLAMAQKNHLWFQLMMAVTFVFGAGFLAMEIYEFHHLVESGAGPSRSAFLSAFFALVGCHGVHVAGGSLWLLTMMAQIFVKGFNQNMERRFLCFSLFWHALDIIWVAVFSIVYLMGAGA</sequence>
<evidence type="ECO:0000256" key="17">
    <source>
        <dbReference type="RuleBase" id="RU003376"/>
    </source>
</evidence>
<dbReference type="GO" id="GO:0009486">
    <property type="term" value="F:cytochrome bo3 ubiquinol oxidase activity"/>
    <property type="evidence" value="ECO:0007669"/>
    <property type="project" value="InterPro"/>
</dbReference>
<evidence type="ECO:0000256" key="19">
    <source>
        <dbReference type="SAM" id="Phobius"/>
    </source>
</evidence>
<feature type="transmembrane region" description="Helical" evidence="19">
    <location>
        <begin position="125"/>
        <end position="144"/>
    </location>
</feature>
<dbReference type="Proteomes" id="UP000644699">
    <property type="component" value="Unassembled WGS sequence"/>
</dbReference>
<evidence type="ECO:0000256" key="13">
    <source>
        <dbReference type="ARBA" id="ARBA00030072"/>
    </source>
</evidence>
<evidence type="ECO:0000313" key="21">
    <source>
        <dbReference type="EMBL" id="GGD99409.1"/>
    </source>
</evidence>
<evidence type="ECO:0000313" key="22">
    <source>
        <dbReference type="Proteomes" id="UP000644699"/>
    </source>
</evidence>
<dbReference type="InterPro" id="IPR000298">
    <property type="entry name" value="Cyt_c_oxidase-like_su3"/>
</dbReference>
<keyword evidence="10" id="KW-0560">Oxidoreductase</keyword>
<dbReference type="InterPro" id="IPR013833">
    <property type="entry name" value="Cyt_c_oxidase_su3_a-hlx"/>
</dbReference>
<comment type="caution">
    <text evidence="21">The sequence shown here is derived from an EMBL/GenBank/DDBJ whole genome shotgun (WGS) entry which is preliminary data.</text>
</comment>
<evidence type="ECO:0000256" key="10">
    <source>
        <dbReference type="ARBA" id="ARBA00023002"/>
    </source>
</evidence>
<protein>
    <recommendedName>
        <fullName evidence="4">Cytochrome bo(3) ubiquinol oxidase subunit 3</fullName>
    </recommendedName>
    <alternativeName>
        <fullName evidence="15">Cytochrome o ubiquinol oxidase subunit 3</fullName>
    </alternativeName>
    <alternativeName>
        <fullName evidence="13">Oxidase bo(3) subunit 3</fullName>
    </alternativeName>
    <alternativeName>
        <fullName evidence="16">Ubiquinol oxidase polypeptide III</fullName>
    </alternativeName>
    <alternativeName>
        <fullName evidence="14">Ubiquinol oxidase subunit 3</fullName>
    </alternativeName>
</protein>
<reference evidence="21" key="1">
    <citation type="journal article" date="2014" name="Int. J. Syst. Evol. Microbiol.">
        <title>Complete genome sequence of Corynebacterium casei LMG S-19264T (=DSM 44701T), isolated from a smear-ripened cheese.</title>
        <authorList>
            <consortium name="US DOE Joint Genome Institute (JGI-PGF)"/>
            <person name="Walter F."/>
            <person name="Albersmeier A."/>
            <person name="Kalinowski J."/>
            <person name="Ruckert C."/>
        </authorList>
    </citation>
    <scope>NUCLEOTIDE SEQUENCE</scope>
    <source>
        <strain evidence="21">CGMCC 1.15367</strain>
    </source>
</reference>
<evidence type="ECO:0000256" key="7">
    <source>
        <dbReference type="ARBA" id="ARBA00022692"/>
    </source>
</evidence>
<keyword evidence="6" id="KW-1003">Cell membrane</keyword>
<dbReference type="GO" id="GO:0019646">
    <property type="term" value="P:aerobic electron transport chain"/>
    <property type="evidence" value="ECO:0007669"/>
    <property type="project" value="InterPro"/>
</dbReference>
<keyword evidence="8" id="KW-0249">Electron transport</keyword>
<dbReference type="EMBL" id="BMIQ01000002">
    <property type="protein sequence ID" value="GGD99409.1"/>
    <property type="molecule type" value="Genomic_DNA"/>
</dbReference>
<organism evidence="21 22">
    <name type="scientific">Aureimonas endophytica</name>
    <dbReference type="NCBI Taxonomy" id="2027858"/>
    <lineage>
        <taxon>Bacteria</taxon>
        <taxon>Pseudomonadati</taxon>
        <taxon>Pseudomonadota</taxon>
        <taxon>Alphaproteobacteria</taxon>
        <taxon>Hyphomicrobiales</taxon>
        <taxon>Aurantimonadaceae</taxon>
        <taxon>Aureimonas</taxon>
    </lineage>
</organism>
<comment type="subcellular location">
    <subcellularLocation>
        <location evidence="1 17">Cell membrane</location>
        <topology evidence="1 17">Multi-pass membrane protein</topology>
    </subcellularLocation>
</comment>
<dbReference type="Gene3D" id="1.20.120.80">
    <property type="entry name" value="Cytochrome c oxidase, subunit III, four-helix bundle"/>
    <property type="match status" value="1"/>
</dbReference>
<dbReference type="InterPro" id="IPR035973">
    <property type="entry name" value="Cyt_c_oxidase_su3-like_sf"/>
</dbReference>
<dbReference type="GO" id="GO:0004129">
    <property type="term" value="F:cytochrome-c oxidase activity"/>
    <property type="evidence" value="ECO:0007669"/>
    <property type="project" value="InterPro"/>
</dbReference>
<evidence type="ECO:0000256" key="8">
    <source>
        <dbReference type="ARBA" id="ARBA00022982"/>
    </source>
</evidence>
<keyword evidence="5" id="KW-0813">Transport</keyword>
<evidence type="ECO:0000256" key="1">
    <source>
        <dbReference type="ARBA" id="ARBA00004651"/>
    </source>
</evidence>
<evidence type="ECO:0000256" key="15">
    <source>
        <dbReference type="ARBA" id="ARBA00032189"/>
    </source>
</evidence>
<gene>
    <name evidence="21" type="primary">cyoC</name>
    <name evidence="21" type="ORF">GCM10011390_17780</name>
</gene>
<feature type="transmembrane region" description="Helical" evidence="19">
    <location>
        <begin position="207"/>
        <end position="231"/>
    </location>
</feature>
<comment type="subunit">
    <text evidence="3">Heterooctamer of two A chains, two B chains, two C chains and two D chains.</text>
</comment>
<keyword evidence="9 19" id="KW-1133">Transmembrane helix</keyword>
<keyword evidence="22" id="KW-1185">Reference proteome</keyword>
<evidence type="ECO:0000256" key="3">
    <source>
        <dbReference type="ARBA" id="ARBA00011700"/>
    </source>
</evidence>
<feature type="transmembrane region" description="Helical" evidence="19">
    <location>
        <begin position="164"/>
        <end position="187"/>
    </location>
</feature>
<evidence type="ECO:0000256" key="16">
    <source>
        <dbReference type="ARBA" id="ARBA00032717"/>
    </source>
</evidence>